<evidence type="ECO:0000313" key="3">
    <source>
        <dbReference type="Proteomes" id="UP001165060"/>
    </source>
</evidence>
<name>A0ABQ6MX60_9STRA</name>
<organism evidence="2 3">
    <name type="scientific">Tetraparma gracilis</name>
    <dbReference type="NCBI Taxonomy" id="2962635"/>
    <lineage>
        <taxon>Eukaryota</taxon>
        <taxon>Sar</taxon>
        <taxon>Stramenopiles</taxon>
        <taxon>Ochrophyta</taxon>
        <taxon>Bolidophyceae</taxon>
        <taxon>Parmales</taxon>
        <taxon>Triparmaceae</taxon>
        <taxon>Tetraparma</taxon>
    </lineage>
</organism>
<keyword evidence="1" id="KW-0472">Membrane</keyword>
<keyword evidence="3" id="KW-1185">Reference proteome</keyword>
<dbReference type="EMBL" id="BRYB01001841">
    <property type="protein sequence ID" value="GMI34811.1"/>
    <property type="molecule type" value="Genomic_DNA"/>
</dbReference>
<evidence type="ECO:0000256" key="1">
    <source>
        <dbReference type="SAM" id="Phobius"/>
    </source>
</evidence>
<comment type="caution">
    <text evidence="2">The sequence shown here is derived from an EMBL/GenBank/DDBJ whole genome shotgun (WGS) entry which is preliminary data.</text>
</comment>
<reference evidence="2 3" key="1">
    <citation type="journal article" date="2023" name="Commun. Biol.">
        <title>Genome analysis of Parmales, the sister group of diatoms, reveals the evolutionary specialization of diatoms from phago-mixotrophs to photoautotrophs.</title>
        <authorList>
            <person name="Ban H."/>
            <person name="Sato S."/>
            <person name="Yoshikawa S."/>
            <person name="Yamada K."/>
            <person name="Nakamura Y."/>
            <person name="Ichinomiya M."/>
            <person name="Sato N."/>
            <person name="Blanc-Mathieu R."/>
            <person name="Endo H."/>
            <person name="Kuwata A."/>
            <person name="Ogata H."/>
        </authorList>
    </citation>
    <scope>NUCLEOTIDE SEQUENCE [LARGE SCALE GENOMIC DNA]</scope>
</reference>
<sequence>MLLEFQMPAMWLLGSVPAWEAFIWFCLMWLAWEWGVREIVMASPKMWLLLLIARAGIGWLNSFVPELPPEPTKKAEEDTKKSKK</sequence>
<keyword evidence="1" id="KW-1133">Transmembrane helix</keyword>
<keyword evidence="1" id="KW-0812">Transmembrane</keyword>
<dbReference type="Proteomes" id="UP001165060">
    <property type="component" value="Unassembled WGS sequence"/>
</dbReference>
<evidence type="ECO:0008006" key="4">
    <source>
        <dbReference type="Google" id="ProtNLM"/>
    </source>
</evidence>
<gene>
    <name evidence="2" type="ORF">TeGR_g7005</name>
</gene>
<proteinExistence type="predicted"/>
<evidence type="ECO:0000313" key="2">
    <source>
        <dbReference type="EMBL" id="GMI34811.1"/>
    </source>
</evidence>
<accession>A0ABQ6MX60</accession>
<protein>
    <recommendedName>
        <fullName evidence="4">ATP synthase F0 subunit 8</fullName>
    </recommendedName>
</protein>
<feature type="transmembrane region" description="Helical" evidence="1">
    <location>
        <begin position="12"/>
        <end position="34"/>
    </location>
</feature>